<evidence type="ECO:0000259" key="5">
    <source>
        <dbReference type="PROSITE" id="PS50977"/>
    </source>
</evidence>
<dbReference type="SUPFAM" id="SSF46689">
    <property type="entry name" value="Homeodomain-like"/>
    <property type="match status" value="1"/>
</dbReference>
<proteinExistence type="predicted"/>
<sequence>MTIGRPKQFNPDVALQKATYLFWQKGYEATSTTDLMKAMGLSKSSLYQTFGSKKQLFEQCVAYYGADNVTLLKKMQQEHSSPLQFLIGLFRFAIDPERNPETHLGCMMVNSACELAEVDDFKPKIRYQMDKTHSLIQESVEEAQKIGEITGQLSAKEIADYIFANLCGLRVIGRMNNNQKTLNNIIDMTFSTII</sequence>
<evidence type="ECO:0000256" key="4">
    <source>
        <dbReference type="PROSITE-ProRule" id="PRU00335"/>
    </source>
</evidence>
<dbReference type="InterPro" id="IPR009057">
    <property type="entry name" value="Homeodomain-like_sf"/>
</dbReference>
<dbReference type="Proteomes" id="UP000196027">
    <property type="component" value="Chromosome"/>
</dbReference>
<dbReference type="InterPro" id="IPR001647">
    <property type="entry name" value="HTH_TetR"/>
</dbReference>
<dbReference type="Gene3D" id="1.10.357.10">
    <property type="entry name" value="Tetracycline Repressor, domain 2"/>
    <property type="match status" value="1"/>
</dbReference>
<protein>
    <submittedName>
        <fullName evidence="6">TetR family transcriptional regulator</fullName>
    </submittedName>
</protein>
<dbReference type="GO" id="GO:0003677">
    <property type="term" value="F:DNA binding"/>
    <property type="evidence" value="ECO:0007669"/>
    <property type="project" value="UniProtKB-UniRule"/>
</dbReference>
<dbReference type="PROSITE" id="PS50977">
    <property type="entry name" value="HTH_TETR_2"/>
    <property type="match status" value="1"/>
</dbReference>
<dbReference type="PANTHER" id="PTHR47506">
    <property type="entry name" value="TRANSCRIPTIONAL REGULATORY PROTEIN"/>
    <property type="match status" value="1"/>
</dbReference>
<feature type="domain" description="HTH tetR-type" evidence="5">
    <location>
        <begin position="8"/>
        <end position="68"/>
    </location>
</feature>
<dbReference type="Pfam" id="PF16925">
    <property type="entry name" value="TetR_C_13"/>
    <property type="match status" value="1"/>
</dbReference>
<dbReference type="RefSeq" id="WP_087461928.1">
    <property type="nucleotide sequence ID" value="NZ_CP021425.1"/>
</dbReference>
<keyword evidence="3" id="KW-0804">Transcription</keyword>
<dbReference type="Pfam" id="PF00440">
    <property type="entry name" value="TetR_N"/>
    <property type="match status" value="1"/>
</dbReference>
<name>A0A1Y0IC58_9GAMM</name>
<dbReference type="InterPro" id="IPR011075">
    <property type="entry name" value="TetR_C"/>
</dbReference>
<dbReference type="Gene3D" id="1.10.10.60">
    <property type="entry name" value="Homeodomain-like"/>
    <property type="match status" value="1"/>
</dbReference>
<dbReference type="OrthoDB" id="270177at2"/>
<organism evidence="6 7">
    <name type="scientific">Oleiphilus messinensis</name>
    <dbReference type="NCBI Taxonomy" id="141451"/>
    <lineage>
        <taxon>Bacteria</taxon>
        <taxon>Pseudomonadati</taxon>
        <taxon>Pseudomonadota</taxon>
        <taxon>Gammaproteobacteria</taxon>
        <taxon>Oceanospirillales</taxon>
        <taxon>Oleiphilaceae</taxon>
        <taxon>Oleiphilus</taxon>
    </lineage>
</organism>
<keyword evidence="2 4" id="KW-0238">DNA-binding</keyword>
<dbReference type="SUPFAM" id="SSF48498">
    <property type="entry name" value="Tetracyclin repressor-like, C-terminal domain"/>
    <property type="match status" value="1"/>
</dbReference>
<evidence type="ECO:0000256" key="3">
    <source>
        <dbReference type="ARBA" id="ARBA00023163"/>
    </source>
</evidence>
<dbReference type="KEGG" id="ome:OLMES_2940"/>
<dbReference type="AlphaFoldDB" id="A0A1Y0IC58"/>
<dbReference type="PANTHER" id="PTHR47506:SF10">
    <property type="entry name" value="TRANSCRIPTIONAL REGULATORY PROTEIN"/>
    <property type="match status" value="1"/>
</dbReference>
<evidence type="ECO:0000313" key="7">
    <source>
        <dbReference type="Proteomes" id="UP000196027"/>
    </source>
</evidence>
<dbReference type="EMBL" id="CP021425">
    <property type="protein sequence ID" value="ARU56984.1"/>
    <property type="molecule type" value="Genomic_DNA"/>
</dbReference>
<evidence type="ECO:0000256" key="1">
    <source>
        <dbReference type="ARBA" id="ARBA00023015"/>
    </source>
</evidence>
<feature type="DNA-binding region" description="H-T-H motif" evidence="4">
    <location>
        <begin position="31"/>
        <end position="50"/>
    </location>
</feature>
<accession>A0A1Y0IC58</accession>
<evidence type="ECO:0000313" key="6">
    <source>
        <dbReference type="EMBL" id="ARU56984.1"/>
    </source>
</evidence>
<evidence type="ECO:0000256" key="2">
    <source>
        <dbReference type="ARBA" id="ARBA00023125"/>
    </source>
</evidence>
<reference evidence="6 7" key="1">
    <citation type="submission" date="2017-05" db="EMBL/GenBank/DDBJ databases">
        <title>Genomic insights into alkan degradation activity of Oleiphilus messinensis.</title>
        <authorList>
            <person name="Kozyavkin S.A."/>
            <person name="Slesarev A.I."/>
            <person name="Golyshin P.N."/>
            <person name="Korzhenkov A."/>
            <person name="Golyshina O.N."/>
            <person name="Toshchakov S.V."/>
        </authorList>
    </citation>
    <scope>NUCLEOTIDE SEQUENCE [LARGE SCALE GENOMIC DNA]</scope>
    <source>
        <strain evidence="6 7">ME102</strain>
    </source>
</reference>
<keyword evidence="1" id="KW-0805">Transcription regulation</keyword>
<keyword evidence="7" id="KW-1185">Reference proteome</keyword>
<dbReference type="PRINTS" id="PR00455">
    <property type="entry name" value="HTHTETR"/>
</dbReference>
<gene>
    <name evidence="6" type="ORF">OLMES_2940</name>
</gene>
<dbReference type="InterPro" id="IPR036271">
    <property type="entry name" value="Tet_transcr_reg_TetR-rel_C_sf"/>
</dbReference>